<reference evidence="6" key="1">
    <citation type="journal article" date="2011" name="Genome Res.">
        <title>Phylogeny-wide analysis of social amoeba genomes highlights ancient origins for complex intercellular communication.</title>
        <authorList>
            <person name="Heidel A.J."/>
            <person name="Lawal H.M."/>
            <person name="Felder M."/>
            <person name="Schilde C."/>
            <person name="Helps N.R."/>
            <person name="Tunggal B."/>
            <person name="Rivero F."/>
            <person name="John U."/>
            <person name="Schleicher M."/>
            <person name="Eichinger L."/>
            <person name="Platzer M."/>
            <person name="Noegel A.A."/>
            <person name="Schaap P."/>
            <person name="Gloeckner G."/>
        </authorList>
    </citation>
    <scope>NUCLEOTIDE SEQUENCE [LARGE SCALE GENOMIC DNA]</scope>
    <source>
        <strain evidence="6">SH3</strain>
    </source>
</reference>
<keyword evidence="1" id="KW-0812">Transmembrane</keyword>
<dbReference type="InterPro" id="IPR056645">
    <property type="entry name" value="DUF7743"/>
</dbReference>
<dbReference type="PANTHER" id="PTHR31378:SF47">
    <property type="entry name" value="EGF-LIKE DOMAIN-CONTAINING PROTEIN-RELATED"/>
    <property type="match status" value="1"/>
</dbReference>
<keyword evidence="1" id="KW-0472">Membrane</keyword>
<evidence type="ECO:0000259" key="2">
    <source>
        <dbReference type="Pfam" id="PF23033"/>
    </source>
</evidence>
<dbReference type="OrthoDB" id="21537at2759"/>
<dbReference type="EMBL" id="GL883025">
    <property type="protein sequence ID" value="EGG15893.1"/>
    <property type="molecule type" value="Genomic_DNA"/>
</dbReference>
<dbReference type="InterPro" id="IPR055463">
    <property type="entry name" value="DUF7035"/>
</dbReference>
<evidence type="ECO:0000259" key="3">
    <source>
        <dbReference type="Pfam" id="PF23034"/>
    </source>
</evidence>
<dbReference type="OMA" id="YFETIAL"/>
<dbReference type="GeneID" id="14867789"/>
<dbReference type="PANTHER" id="PTHR31378">
    <property type="entry name" value="EGF-LIKE DOMAIN-CONTAINING PROTEIN-RELATED-RELATED"/>
    <property type="match status" value="1"/>
</dbReference>
<evidence type="ECO:0000256" key="1">
    <source>
        <dbReference type="SAM" id="Phobius"/>
    </source>
</evidence>
<keyword evidence="1" id="KW-1133">Transmembrane helix</keyword>
<feature type="domain" description="DUF7034" evidence="2">
    <location>
        <begin position="759"/>
        <end position="876"/>
    </location>
</feature>
<evidence type="ECO:0000313" key="6">
    <source>
        <dbReference type="Proteomes" id="UP000007797"/>
    </source>
</evidence>
<dbReference type="Pfam" id="PF24893">
    <property type="entry name" value="DUF7743"/>
    <property type="match status" value="1"/>
</dbReference>
<organism evidence="5 6">
    <name type="scientific">Cavenderia fasciculata</name>
    <name type="common">Slime mold</name>
    <name type="synonym">Dictyostelium fasciculatum</name>
    <dbReference type="NCBI Taxonomy" id="261658"/>
    <lineage>
        <taxon>Eukaryota</taxon>
        <taxon>Amoebozoa</taxon>
        <taxon>Evosea</taxon>
        <taxon>Eumycetozoa</taxon>
        <taxon>Dictyostelia</taxon>
        <taxon>Acytosteliales</taxon>
        <taxon>Cavenderiaceae</taxon>
        <taxon>Cavenderia</taxon>
    </lineage>
</organism>
<gene>
    <name evidence="5" type="ORF">DFA_09562</name>
</gene>
<feature type="domain" description="DUF7743" evidence="4">
    <location>
        <begin position="415"/>
        <end position="529"/>
    </location>
</feature>
<proteinExistence type="predicted"/>
<protein>
    <submittedName>
        <fullName evidence="5">EGF-like domain-containing protein</fullName>
    </submittedName>
</protein>
<feature type="transmembrane region" description="Helical" evidence="1">
    <location>
        <begin position="1299"/>
        <end position="1321"/>
    </location>
</feature>
<feature type="domain" description="DUF7035" evidence="3">
    <location>
        <begin position="652"/>
        <end position="752"/>
    </location>
</feature>
<keyword evidence="6" id="KW-1185">Reference proteome</keyword>
<dbReference type="Pfam" id="PF23033">
    <property type="entry name" value="DUF7034"/>
    <property type="match status" value="1"/>
</dbReference>
<sequence length="1345" mass="147952">MVSSLYIQSFSTKCACYISIYNVTINEQGYSYYVPDKQCRVKYVMLVDCDYPQIPTLTLTNSSINVASSQAVLISMLNNGDRKLWIVTLNYPIGQTPAVPVTLKTVLDPTIANWEFPSYYCPDPNNDLLFQVTPPEYLQDGFTTRFELPLVNIKQDGYLVALSTFYRNNQSGYTSPFNLTFGATSIFSIGIPIVPRYTDDIDAIDYVVISGTETQSPIEAFPLNIMPGYFIPVGAMFEMTTTNPDKTFLLSSALNIPIIPVQGNSGDGMKYLYSRVASDMISGLPIASNSYLLNSNTSTSFPLLDQSSISIHQLKTPNAPTLAGIDIIVADNIISQVVALSQCTFPLRFKVGQSPIYSIPPPFGFSVIGGVSKRFTLIYNGVVSQNLQMTFYQQNPNLQDSLSNTRANPNSGSIIIDSSLPTVSNIQLLKVSTNSFIVTLQLGDSLSGVESFVFRNTYYGLNTIVSGTINDGMFVFEHTARSTDINALELRVVDRSSNFLYTQYNTFGTYGEPIPPTPIIDSIVTAENFTMFQFIPNIVDTTNGPMNVSLVFNLTSSPFNRYTSLDLVLMLSPWSPSFQSTYRSLNITAKSYYHPLDQLFRCDFTVPQYTNNITSAYYNFDLYGSLLSSIQPSLVAKFGQNATLTIHSNNSMDNLPPYFESMALPTTLVDGKLVYEFTIVDYLNGFDNGSVEIRSDASPLTQVLRFDKSSPAFISGNSFKSNWRFEIPIDVDMCLSQSYSIGKTELYDTGDTNGDIDPPTIVSFVVSRTTMDVGSNDRTVSFNLSVTDGPSGVGLDGYPTIYLMGNQGEWLAVEPLVKTTGSVYNYSVTVPHGFGVNGILLSLYGLRDKLQNLGGHSTSLLNQAGFQYKISTSYSTNIPSIFSVSNLYSYPSNLSSVVDYETITIRGRGFGSDIQDLTVAMQQSGGSQPLLVVISMAYHIILFVQYDPTKIVPGSNVSIVVTRASGQDTFSVTPTILPPRVTNSVPSYVPFDPKQIPCAVSPTSTLNCTGNGQCTFDGCLCNAGWSGFYCESTVINTDEPTFNQTSPIVDIIVNDTNSHSIIKSIISVVAIRELTMDETVFIEYRPKNWTLNITTPTTDNNNSIIMNYQTQLQNISTIVNVTIEWFSKDSQVIFANQTISIPATSTKVSIGLSSYPFYSSTNTLQVVMKTSIEAEYESECSTKEYGGGSTKDMEWMKLGIDDKTLWGQFIKRGIIDNDRITSITNEILTDFVDDSAGTSNSNSSFTTTFIGLNLPHYSVSAQLDPNFVHLIDVDNDKTGGSTLESICKAKDNGLTMGQIAGIVVGCIAAAAIATATTIYLVHRRRKLKSNRNMQQRLSRVEKQMN</sequence>
<name>F4Q7Z3_CACFS</name>
<accession>F4Q7Z3</accession>
<dbReference type="Pfam" id="PF23034">
    <property type="entry name" value="DUF7035"/>
    <property type="match status" value="1"/>
</dbReference>
<evidence type="ECO:0000259" key="4">
    <source>
        <dbReference type="Pfam" id="PF24893"/>
    </source>
</evidence>
<dbReference type="InterPro" id="IPR055462">
    <property type="entry name" value="DUF7034"/>
</dbReference>
<dbReference type="RefSeq" id="XP_004352218.1">
    <property type="nucleotide sequence ID" value="XM_004352166.1"/>
</dbReference>
<dbReference type="KEGG" id="dfa:DFA_09562"/>
<dbReference type="Proteomes" id="UP000007797">
    <property type="component" value="Unassembled WGS sequence"/>
</dbReference>
<evidence type="ECO:0000313" key="5">
    <source>
        <dbReference type="EMBL" id="EGG15893.1"/>
    </source>
</evidence>